<proteinExistence type="predicted"/>
<feature type="transmembrane region" description="Helical" evidence="1">
    <location>
        <begin position="48"/>
        <end position="67"/>
    </location>
</feature>
<reference evidence="2" key="1">
    <citation type="submission" date="2016-12" db="EMBL/GenBank/DDBJ databases">
        <title>The genomes of Aspergillus section Nigri reveals drivers in fungal speciation.</title>
        <authorList>
            <consortium name="DOE Joint Genome Institute"/>
            <person name="Vesth T.C."/>
            <person name="Nybo J."/>
            <person name="Theobald S."/>
            <person name="Brandl J."/>
            <person name="Frisvad J.C."/>
            <person name="Nielsen K.F."/>
            <person name="Lyhne E.K."/>
            <person name="Kogle M.E."/>
            <person name="Kuo A."/>
            <person name="Riley R."/>
            <person name="Clum A."/>
            <person name="Nolan M."/>
            <person name="Lipzen A."/>
            <person name="Salamov A."/>
            <person name="Henrissat B."/>
            <person name="Wiebenga A."/>
            <person name="De vries R.P."/>
            <person name="Grigoriev I.V."/>
            <person name="Mortensen U.H."/>
            <person name="Andersen M.R."/>
            <person name="Baker S.E."/>
        </authorList>
    </citation>
    <scope>NUCLEOTIDE SEQUENCE</scope>
    <source>
        <strain evidence="2">CBS 122712</strain>
    </source>
</reference>
<dbReference type="RefSeq" id="XP_025391716.1">
    <property type="nucleotide sequence ID" value="XM_025526420.1"/>
</dbReference>
<protein>
    <submittedName>
        <fullName evidence="2">Uncharacterized protein</fullName>
    </submittedName>
</protein>
<gene>
    <name evidence="2" type="ORF">BO83DRAFT_173809</name>
</gene>
<accession>A0A317W4D0</accession>
<dbReference type="Proteomes" id="UP000246171">
    <property type="component" value="Unassembled WGS sequence"/>
</dbReference>
<name>A0A317W4D0_ASPEC</name>
<organism evidence="2 3">
    <name type="scientific">Aspergillus eucalypticola (strain CBS 122712 / IBT 29274)</name>
    <dbReference type="NCBI Taxonomy" id="1448314"/>
    <lineage>
        <taxon>Eukaryota</taxon>
        <taxon>Fungi</taxon>
        <taxon>Dikarya</taxon>
        <taxon>Ascomycota</taxon>
        <taxon>Pezizomycotina</taxon>
        <taxon>Eurotiomycetes</taxon>
        <taxon>Eurotiomycetidae</taxon>
        <taxon>Eurotiales</taxon>
        <taxon>Aspergillaceae</taxon>
        <taxon>Aspergillus</taxon>
        <taxon>Aspergillus subgen. Circumdati</taxon>
    </lineage>
</organism>
<comment type="caution">
    <text evidence="2">The sequence shown here is derived from an EMBL/GenBank/DDBJ whole genome shotgun (WGS) entry which is preliminary data.</text>
</comment>
<keyword evidence="1" id="KW-1133">Transmembrane helix</keyword>
<keyword evidence="3" id="KW-1185">Reference proteome</keyword>
<evidence type="ECO:0000256" key="1">
    <source>
        <dbReference type="SAM" id="Phobius"/>
    </source>
</evidence>
<sequence length="79" mass="8987">MIVMGRVKMLELGLCTGKIVVGFGLALGVLTTYYSYRLSSVLQSTAKVACRAYACVYMYVYVCIYVCRSERKDLFLFRM</sequence>
<keyword evidence="1" id="KW-0472">Membrane</keyword>
<keyword evidence="1" id="KW-0812">Transmembrane</keyword>
<evidence type="ECO:0000313" key="2">
    <source>
        <dbReference type="EMBL" id="PWY81293.1"/>
    </source>
</evidence>
<dbReference type="AlphaFoldDB" id="A0A317W4D0"/>
<evidence type="ECO:0000313" key="3">
    <source>
        <dbReference type="Proteomes" id="UP000246171"/>
    </source>
</evidence>
<dbReference type="EMBL" id="MSFU01000004">
    <property type="protein sequence ID" value="PWY81293.1"/>
    <property type="molecule type" value="Genomic_DNA"/>
</dbReference>
<feature type="transmembrane region" description="Helical" evidence="1">
    <location>
        <begin position="12"/>
        <end position="36"/>
    </location>
</feature>
<dbReference type="GeneID" id="37048382"/>
<dbReference type="VEuPathDB" id="FungiDB:BO83DRAFT_173809"/>